<name>A0A3S0D4L5_9FLAO</name>
<dbReference type="Gene3D" id="3.40.720.10">
    <property type="entry name" value="Alkaline Phosphatase, subunit A"/>
    <property type="match status" value="1"/>
</dbReference>
<accession>A0A3S0D4L5</accession>
<dbReference type="RefSeq" id="WP_126163146.1">
    <property type="nucleotide sequence ID" value="NZ_RQPJ01000014.1"/>
</dbReference>
<dbReference type="Gene3D" id="3.30.1360.150">
    <property type="match status" value="1"/>
</dbReference>
<dbReference type="GO" id="GO:0046872">
    <property type="term" value="F:metal ion binding"/>
    <property type="evidence" value="ECO:0007669"/>
    <property type="project" value="UniProtKB-KW"/>
</dbReference>
<dbReference type="EMBL" id="RQPJ01000014">
    <property type="protein sequence ID" value="RTE52922.1"/>
    <property type="molecule type" value="Genomic_DNA"/>
</dbReference>
<proteinExistence type="predicted"/>
<keyword evidence="8" id="KW-1185">Reference proteome</keyword>
<evidence type="ECO:0000313" key="7">
    <source>
        <dbReference type="EMBL" id="RTE52922.1"/>
    </source>
</evidence>
<dbReference type="PIRSF" id="PIRSF031924">
    <property type="entry name" value="Pi-irrepressible_AP"/>
    <property type="match status" value="1"/>
</dbReference>
<evidence type="ECO:0000256" key="3">
    <source>
        <dbReference type="ARBA" id="ARBA00022729"/>
    </source>
</evidence>
<comment type="caution">
    <text evidence="7">The sequence shown here is derived from an EMBL/GenBank/DDBJ whole genome shotgun (WGS) entry which is preliminary data.</text>
</comment>
<feature type="active site" description="Phosphothreonine intermediate" evidence="5">
    <location>
        <position position="101"/>
    </location>
</feature>
<feature type="binding site" evidence="6">
    <location>
        <position position="122"/>
    </location>
    <ligand>
        <name>substrate</name>
    </ligand>
</feature>
<dbReference type="NCBIfam" id="NF042991">
    <property type="entry name" value="alk_phos_PafA"/>
    <property type="match status" value="1"/>
</dbReference>
<evidence type="ECO:0000256" key="5">
    <source>
        <dbReference type="PIRSR" id="PIRSR031924-50"/>
    </source>
</evidence>
<reference evidence="7 8" key="1">
    <citation type="submission" date="2018-11" db="EMBL/GenBank/DDBJ databases">
        <title>Arenibacter aquaticus sp.nov., a marine bacterium isolated from surface seawater in the South China Sea.</title>
        <authorList>
            <person name="Guo J."/>
            <person name="Sun J."/>
        </authorList>
    </citation>
    <scope>NUCLEOTIDE SEQUENCE [LARGE SCALE GENOMIC DNA]</scope>
    <source>
        <strain evidence="7 8">GUO666</strain>
    </source>
</reference>
<keyword evidence="2 4" id="KW-0479">Metal-binding</keyword>
<sequence length="567" mass="62677">MKNKSVLLWLFLILVGSNSFIVNAQRKSKRNKENRPKISEVVTAPDIATTPKLVVGIVVDQMRYDYLTRFWDQYGEGGFKRLVNDGFNCKNNHFNYAPTVTAAGHASVYTGTTPSNHGIIGNDWYDKYADEMVYCAGDDSYSTVGTTSNAGKMSPHRLETTTITDQLRLHTQMHGKVIAISIKDRGAVLPGGHTANAAYWFDGGDNGKWISSTYYMDKLPAWVAQFNEARSVDEYKKTWNTLKDINTYVESGSDNNLYEGLFKGQSTSGFPHDLEALWDGNGKYSILKSTPFGNSLTTDFALSAVENEGLGADAITDFLAVSFSSTDYVGHKWGVNSKEVQDTYLRLDQDIKRLLDTLDDKVGAGEYTVFLTADHAAINVPAFLRDQKLPGGVVDGNYLNDRLTQYLNYTYGTTDIVKKVSGNQLFLDYKVVKNLDLDLGEVEEDIALELIQYDGLYKVFTADQMWKNQYVGGIPAMIQNGYNQKRSGEVLLVFDPGSGKYGKTGSTHGSPWNYDTHAPLLFYGKGIKKGSTVKRTEIPDIAPTIAALLGMNAPSGTTGEPISEVIE</sequence>
<feature type="binding site" evidence="6">
    <location>
        <begin position="183"/>
        <end position="185"/>
    </location>
    <ligand>
        <name>substrate</name>
    </ligand>
</feature>
<organism evidence="7 8">
    <name type="scientific">Arenibacter aquaticus</name>
    <dbReference type="NCBI Taxonomy" id="2489054"/>
    <lineage>
        <taxon>Bacteria</taxon>
        <taxon>Pseudomonadati</taxon>
        <taxon>Bacteroidota</taxon>
        <taxon>Flavobacteriia</taxon>
        <taxon>Flavobacteriales</taxon>
        <taxon>Flavobacteriaceae</taxon>
        <taxon>Arenibacter</taxon>
    </lineage>
</organism>
<evidence type="ECO:0000256" key="4">
    <source>
        <dbReference type="PIRNR" id="PIRNR031924"/>
    </source>
</evidence>
<keyword evidence="3" id="KW-0732">Signal</keyword>
<dbReference type="SUPFAM" id="SSF53649">
    <property type="entry name" value="Alkaline phosphatase-like"/>
    <property type="match status" value="1"/>
</dbReference>
<gene>
    <name evidence="7" type="ORF">EHW67_14755</name>
</gene>
<dbReference type="PANTHER" id="PTHR10151">
    <property type="entry name" value="ECTONUCLEOTIDE PYROPHOSPHATASE/PHOSPHODIESTERASE"/>
    <property type="match status" value="1"/>
</dbReference>
<dbReference type="InterPro" id="IPR026263">
    <property type="entry name" value="Alkaline_phosphatase_prok"/>
</dbReference>
<evidence type="ECO:0000256" key="1">
    <source>
        <dbReference type="ARBA" id="ARBA00022553"/>
    </source>
</evidence>
<protein>
    <submittedName>
        <fullName evidence="7">Alkaline phosphatase family protein</fullName>
    </submittedName>
</protein>
<dbReference type="GO" id="GO:0004035">
    <property type="term" value="F:alkaline phosphatase activity"/>
    <property type="evidence" value="ECO:0007669"/>
    <property type="project" value="InterPro"/>
</dbReference>
<dbReference type="CDD" id="cd16016">
    <property type="entry name" value="AP-SPAP"/>
    <property type="match status" value="1"/>
</dbReference>
<dbReference type="Pfam" id="PF01663">
    <property type="entry name" value="Phosphodiest"/>
    <property type="match status" value="1"/>
</dbReference>
<keyword evidence="1 5" id="KW-0597">Phosphoprotein</keyword>
<evidence type="ECO:0000256" key="6">
    <source>
        <dbReference type="PIRSR" id="PIRSR031924-51"/>
    </source>
</evidence>
<dbReference type="OrthoDB" id="9766127at2"/>
<dbReference type="InterPro" id="IPR017850">
    <property type="entry name" value="Alkaline_phosphatase_core_sf"/>
</dbReference>
<dbReference type="InterPro" id="IPR002591">
    <property type="entry name" value="Phosphodiest/P_Trfase"/>
</dbReference>
<dbReference type="PANTHER" id="PTHR10151:SF120">
    <property type="entry name" value="BIS(5'-ADENOSYL)-TRIPHOSPHATASE"/>
    <property type="match status" value="1"/>
</dbReference>
<evidence type="ECO:0000256" key="2">
    <source>
        <dbReference type="ARBA" id="ARBA00022723"/>
    </source>
</evidence>
<evidence type="ECO:0000313" key="8">
    <source>
        <dbReference type="Proteomes" id="UP000267585"/>
    </source>
</evidence>
<dbReference type="AlphaFoldDB" id="A0A3S0D4L5"/>
<dbReference type="Proteomes" id="UP000267585">
    <property type="component" value="Unassembled WGS sequence"/>
</dbReference>